<dbReference type="InParanoid" id="A0A0C3P863"/>
<reference evidence="1 2" key="1">
    <citation type="submission" date="2014-04" db="EMBL/GenBank/DDBJ databases">
        <authorList>
            <consortium name="DOE Joint Genome Institute"/>
            <person name="Kuo A."/>
            <person name="Kohler A."/>
            <person name="Costa M.D."/>
            <person name="Nagy L.G."/>
            <person name="Floudas D."/>
            <person name="Copeland A."/>
            <person name="Barry K.W."/>
            <person name="Cichocki N."/>
            <person name="Veneault-Fourrey C."/>
            <person name="LaButti K."/>
            <person name="Lindquist E.A."/>
            <person name="Lipzen A."/>
            <person name="Lundell T."/>
            <person name="Morin E."/>
            <person name="Murat C."/>
            <person name="Sun H."/>
            <person name="Tunlid A."/>
            <person name="Henrissat B."/>
            <person name="Grigoriev I.V."/>
            <person name="Hibbett D.S."/>
            <person name="Martin F."/>
            <person name="Nordberg H.P."/>
            <person name="Cantor M.N."/>
            <person name="Hua S.X."/>
        </authorList>
    </citation>
    <scope>NUCLEOTIDE SEQUENCE [LARGE SCALE GENOMIC DNA]</scope>
    <source>
        <strain evidence="1 2">Marx 270</strain>
    </source>
</reference>
<dbReference type="OrthoDB" id="3258141at2759"/>
<dbReference type="Proteomes" id="UP000054217">
    <property type="component" value="Unassembled WGS sequence"/>
</dbReference>
<reference evidence="2" key="2">
    <citation type="submission" date="2015-01" db="EMBL/GenBank/DDBJ databases">
        <title>Evolutionary Origins and Diversification of the Mycorrhizal Mutualists.</title>
        <authorList>
            <consortium name="DOE Joint Genome Institute"/>
            <consortium name="Mycorrhizal Genomics Consortium"/>
            <person name="Kohler A."/>
            <person name="Kuo A."/>
            <person name="Nagy L.G."/>
            <person name="Floudas D."/>
            <person name="Copeland A."/>
            <person name="Barry K.W."/>
            <person name="Cichocki N."/>
            <person name="Veneault-Fourrey C."/>
            <person name="LaButti K."/>
            <person name="Lindquist E.A."/>
            <person name="Lipzen A."/>
            <person name="Lundell T."/>
            <person name="Morin E."/>
            <person name="Murat C."/>
            <person name="Riley R."/>
            <person name="Ohm R."/>
            <person name="Sun H."/>
            <person name="Tunlid A."/>
            <person name="Henrissat B."/>
            <person name="Grigoriev I.V."/>
            <person name="Hibbett D.S."/>
            <person name="Martin F."/>
        </authorList>
    </citation>
    <scope>NUCLEOTIDE SEQUENCE [LARGE SCALE GENOMIC DNA]</scope>
    <source>
        <strain evidence="2">Marx 270</strain>
    </source>
</reference>
<protein>
    <submittedName>
        <fullName evidence="1">Uncharacterized protein</fullName>
    </submittedName>
</protein>
<accession>A0A0C3P863</accession>
<gene>
    <name evidence="1" type="ORF">M404DRAFT_15677</name>
</gene>
<evidence type="ECO:0000313" key="1">
    <source>
        <dbReference type="EMBL" id="KIO03674.1"/>
    </source>
</evidence>
<proteinExistence type="predicted"/>
<dbReference type="HOGENOM" id="CLU_078038_0_0_1"/>
<organism evidence="1 2">
    <name type="scientific">Pisolithus tinctorius Marx 270</name>
    <dbReference type="NCBI Taxonomy" id="870435"/>
    <lineage>
        <taxon>Eukaryota</taxon>
        <taxon>Fungi</taxon>
        <taxon>Dikarya</taxon>
        <taxon>Basidiomycota</taxon>
        <taxon>Agaricomycotina</taxon>
        <taxon>Agaricomycetes</taxon>
        <taxon>Agaricomycetidae</taxon>
        <taxon>Boletales</taxon>
        <taxon>Sclerodermatineae</taxon>
        <taxon>Pisolithaceae</taxon>
        <taxon>Pisolithus</taxon>
    </lineage>
</organism>
<keyword evidence="2" id="KW-1185">Reference proteome</keyword>
<evidence type="ECO:0000313" key="2">
    <source>
        <dbReference type="Proteomes" id="UP000054217"/>
    </source>
</evidence>
<sequence>MANFIRSTKSGSDWTLNDLDSYHISLDQVDILPFFGLQELPQPAVDPELLANADADATQQDNHAELITYLDFVVELFKTWGYDHRERVARTRVDLSLLICGENRHTKADVCIVDRSQNDILLLVQVDKRLEHGEPVNARAQLVAAPAVAFNEKNAQREVVGLPPVEETVIPGIVMVGTSPAFFKIPVTRTLSTHICHGTYPPEEIRETYCYPLVPRPARRRSEGMKPLDNRREILKCYEAFKVIVGI</sequence>
<dbReference type="AlphaFoldDB" id="A0A0C3P863"/>
<dbReference type="EMBL" id="KN831975">
    <property type="protein sequence ID" value="KIO03674.1"/>
    <property type="molecule type" value="Genomic_DNA"/>
</dbReference>
<name>A0A0C3P863_PISTI</name>